<evidence type="ECO:0000313" key="3">
    <source>
        <dbReference type="EMBL" id="RUL85828.1"/>
    </source>
</evidence>
<dbReference type="Pfam" id="PF13185">
    <property type="entry name" value="GAF_2"/>
    <property type="match status" value="1"/>
</dbReference>
<sequence length="565" mass="61678">MPFLRRENGEQRGQCIELKGDAFLIGRAPDCSLVLDPQGVSRRHAQIGRDAGQFYLEDLGSRNTTKLNNQTVPPWQRLPLKPGDRINICDVEFVYLTRLAAPDSDASDVIVTDHVEESTLHTLDASTTRVLGSGVPPERKLAAVLDITRNLSSAVQIDAVAPKVLDTLFEIFPSAERAFLVLKDPQTDRLVRKAFKHRQSRSRPPLGALAAAAKDDEPPMNISRSIVNHVLERKQAVLSQDAGNDANLPVTASIADLKIRSVMCAPLMTPDGQALGIIQLDTTSARQFQQEDLDLLVAIACQSAISIQNARMYEDLLHQERVRRDLRLAEQVQRSFLPESVPKVPGYKFFAYYHAAYNVGGDYYDFVPLPGDRIGIALADVSGKGIPAALMMAKFSGNTRYCILTEPSPARAVGVLNDQLCEAGLEERFITLSLGLLDLPSGLLTIASAGHPPLLIRRAGGKVEEVGADISGFPLGIIPGFEYQERAVQLEPGDVVVVYSDGITDATSPSGELYHNAEQPRLPRRLAELSGDPESVGRAILQEIREFSSGESQADDMTIICFGRV</sequence>
<dbReference type="Gene3D" id="3.30.450.40">
    <property type="match status" value="1"/>
</dbReference>
<name>A0A432MGU5_9BACT</name>
<dbReference type="InterPro" id="IPR003018">
    <property type="entry name" value="GAF"/>
</dbReference>
<dbReference type="RefSeq" id="WP_126726766.1">
    <property type="nucleotide sequence ID" value="NZ_RYZH01000036.1"/>
</dbReference>
<keyword evidence="1" id="KW-0378">Hydrolase</keyword>
<gene>
    <name evidence="3" type="ORF">TsocGM_17560</name>
</gene>
<dbReference type="InterPro" id="IPR052016">
    <property type="entry name" value="Bact_Sigma-Reg"/>
</dbReference>
<evidence type="ECO:0000313" key="4">
    <source>
        <dbReference type="Proteomes" id="UP000280296"/>
    </source>
</evidence>
<evidence type="ECO:0000256" key="1">
    <source>
        <dbReference type="ARBA" id="ARBA00022801"/>
    </source>
</evidence>
<dbReference type="Pfam" id="PF07228">
    <property type="entry name" value="SpoIIE"/>
    <property type="match status" value="1"/>
</dbReference>
<dbReference type="Pfam" id="PF00498">
    <property type="entry name" value="FHA"/>
    <property type="match status" value="1"/>
</dbReference>
<dbReference type="InterPro" id="IPR000253">
    <property type="entry name" value="FHA_dom"/>
</dbReference>
<reference evidence="3 4" key="1">
    <citation type="submission" date="2018-12" db="EMBL/GenBank/DDBJ databases">
        <authorList>
            <person name="Toschakov S.V."/>
        </authorList>
    </citation>
    <scope>NUCLEOTIDE SEQUENCE [LARGE SCALE GENOMIC DNA]</scope>
    <source>
        <strain evidence="3 4">GM2012</strain>
    </source>
</reference>
<dbReference type="OrthoDB" id="247273at2"/>
<proteinExistence type="predicted"/>
<dbReference type="CDD" id="cd00060">
    <property type="entry name" value="FHA"/>
    <property type="match status" value="1"/>
</dbReference>
<dbReference type="InterPro" id="IPR029016">
    <property type="entry name" value="GAF-like_dom_sf"/>
</dbReference>
<comment type="caution">
    <text evidence="3">The sequence shown here is derived from an EMBL/GenBank/DDBJ whole genome shotgun (WGS) entry which is preliminary data.</text>
</comment>
<organism evidence="3 4">
    <name type="scientific">Tautonia sociabilis</name>
    <dbReference type="NCBI Taxonomy" id="2080755"/>
    <lineage>
        <taxon>Bacteria</taxon>
        <taxon>Pseudomonadati</taxon>
        <taxon>Planctomycetota</taxon>
        <taxon>Planctomycetia</taxon>
        <taxon>Isosphaerales</taxon>
        <taxon>Isosphaeraceae</taxon>
        <taxon>Tautonia</taxon>
    </lineage>
</organism>
<dbReference type="SMART" id="SM00240">
    <property type="entry name" value="FHA"/>
    <property type="match status" value="1"/>
</dbReference>
<protein>
    <submittedName>
        <fullName evidence="3">FHA domain-containing protein</fullName>
    </submittedName>
</protein>
<dbReference type="PANTHER" id="PTHR43156:SF2">
    <property type="entry name" value="STAGE II SPORULATION PROTEIN E"/>
    <property type="match status" value="1"/>
</dbReference>
<dbReference type="SUPFAM" id="SSF49879">
    <property type="entry name" value="SMAD/FHA domain"/>
    <property type="match status" value="1"/>
</dbReference>
<reference evidence="3 4" key="2">
    <citation type="submission" date="2019-01" db="EMBL/GenBank/DDBJ databases">
        <title>Tautonia sociabilis, a novel thermotolerant planctomycete of Isosphaeraceae family, isolated from a 4000 m deep subterranean habitat.</title>
        <authorList>
            <person name="Kovaleva O.L."/>
            <person name="Elcheninov A.G."/>
            <person name="Van Heerden E."/>
            <person name="Toshchakov S.V."/>
            <person name="Novikov A."/>
            <person name="Bonch-Osmolovskaya E.A."/>
            <person name="Kublanov I.V."/>
        </authorList>
    </citation>
    <scope>NUCLEOTIDE SEQUENCE [LARGE SCALE GENOMIC DNA]</scope>
    <source>
        <strain evidence="3 4">GM2012</strain>
    </source>
</reference>
<dbReference type="SUPFAM" id="SSF81606">
    <property type="entry name" value="PP2C-like"/>
    <property type="match status" value="1"/>
</dbReference>
<dbReference type="SUPFAM" id="SSF55781">
    <property type="entry name" value="GAF domain-like"/>
    <property type="match status" value="1"/>
</dbReference>
<dbReference type="InterPro" id="IPR036457">
    <property type="entry name" value="PPM-type-like_dom_sf"/>
</dbReference>
<dbReference type="Gene3D" id="3.60.40.10">
    <property type="entry name" value="PPM-type phosphatase domain"/>
    <property type="match status" value="1"/>
</dbReference>
<dbReference type="AlphaFoldDB" id="A0A432MGU5"/>
<feature type="domain" description="FHA" evidence="2">
    <location>
        <begin position="23"/>
        <end position="72"/>
    </location>
</feature>
<evidence type="ECO:0000259" key="2">
    <source>
        <dbReference type="PROSITE" id="PS50006"/>
    </source>
</evidence>
<dbReference type="EMBL" id="RYZH01000036">
    <property type="protein sequence ID" value="RUL85828.1"/>
    <property type="molecule type" value="Genomic_DNA"/>
</dbReference>
<dbReference type="GO" id="GO:0016791">
    <property type="term" value="F:phosphatase activity"/>
    <property type="evidence" value="ECO:0007669"/>
    <property type="project" value="TreeGrafter"/>
</dbReference>
<dbReference type="PROSITE" id="PS50006">
    <property type="entry name" value="FHA_DOMAIN"/>
    <property type="match status" value="1"/>
</dbReference>
<dbReference type="Proteomes" id="UP000280296">
    <property type="component" value="Unassembled WGS sequence"/>
</dbReference>
<dbReference type="Gene3D" id="2.60.200.20">
    <property type="match status" value="1"/>
</dbReference>
<accession>A0A432MGU5</accession>
<keyword evidence="4" id="KW-1185">Reference proteome</keyword>
<dbReference type="PANTHER" id="PTHR43156">
    <property type="entry name" value="STAGE II SPORULATION PROTEIN E-RELATED"/>
    <property type="match status" value="1"/>
</dbReference>
<dbReference type="InterPro" id="IPR001932">
    <property type="entry name" value="PPM-type_phosphatase-like_dom"/>
</dbReference>
<dbReference type="SMART" id="SM00065">
    <property type="entry name" value="GAF"/>
    <property type="match status" value="1"/>
</dbReference>
<dbReference type="InterPro" id="IPR008984">
    <property type="entry name" value="SMAD_FHA_dom_sf"/>
</dbReference>
<dbReference type="SMART" id="SM00331">
    <property type="entry name" value="PP2C_SIG"/>
    <property type="match status" value="1"/>
</dbReference>